<evidence type="ECO:0000256" key="10">
    <source>
        <dbReference type="ARBA" id="ARBA00022842"/>
    </source>
</evidence>
<dbReference type="Pfam" id="PF00075">
    <property type="entry name" value="RNase_H"/>
    <property type="match status" value="1"/>
</dbReference>
<evidence type="ECO:0000256" key="4">
    <source>
        <dbReference type="ARBA" id="ARBA00011245"/>
    </source>
</evidence>
<evidence type="ECO:0000256" key="1">
    <source>
        <dbReference type="ARBA" id="ARBA00000077"/>
    </source>
</evidence>
<dbReference type="SUPFAM" id="SSF53098">
    <property type="entry name" value="Ribonuclease H-like"/>
    <property type="match status" value="1"/>
</dbReference>
<dbReference type="Gene3D" id="3.30.420.10">
    <property type="entry name" value="Ribonuclease H-like superfamily/Ribonuclease H"/>
    <property type="match status" value="1"/>
</dbReference>
<name>A0A381RCW5_9ZZZZ</name>
<dbReference type="InterPro" id="IPR012337">
    <property type="entry name" value="RNaseH-like_sf"/>
</dbReference>
<dbReference type="PANTHER" id="PTHR10642:SF26">
    <property type="entry name" value="RIBONUCLEASE H1"/>
    <property type="match status" value="1"/>
</dbReference>
<dbReference type="CDD" id="cd09278">
    <property type="entry name" value="RNase_HI_prokaryote_like"/>
    <property type="match status" value="1"/>
</dbReference>
<evidence type="ECO:0000256" key="6">
    <source>
        <dbReference type="ARBA" id="ARBA00022722"/>
    </source>
</evidence>
<accession>A0A381RCW5</accession>
<comment type="cofactor">
    <cofactor evidence="2">
        <name>Mg(2+)</name>
        <dbReference type="ChEBI" id="CHEBI:18420"/>
    </cofactor>
</comment>
<organism evidence="13">
    <name type="scientific">marine metagenome</name>
    <dbReference type="NCBI Taxonomy" id="408172"/>
    <lineage>
        <taxon>unclassified sequences</taxon>
        <taxon>metagenomes</taxon>
        <taxon>ecological metagenomes</taxon>
    </lineage>
</organism>
<dbReference type="GO" id="GO:0003676">
    <property type="term" value="F:nucleic acid binding"/>
    <property type="evidence" value="ECO:0007669"/>
    <property type="project" value="InterPro"/>
</dbReference>
<evidence type="ECO:0000313" key="13">
    <source>
        <dbReference type="EMBL" id="SUZ89625.1"/>
    </source>
</evidence>
<keyword evidence="9" id="KW-0378">Hydrolase</keyword>
<dbReference type="GO" id="GO:0046872">
    <property type="term" value="F:metal ion binding"/>
    <property type="evidence" value="ECO:0007669"/>
    <property type="project" value="UniProtKB-KW"/>
</dbReference>
<evidence type="ECO:0000256" key="2">
    <source>
        <dbReference type="ARBA" id="ARBA00001946"/>
    </source>
</evidence>
<dbReference type="InterPro" id="IPR050092">
    <property type="entry name" value="RNase_H"/>
</dbReference>
<dbReference type="InterPro" id="IPR036397">
    <property type="entry name" value="RNaseH_sf"/>
</dbReference>
<keyword evidence="6" id="KW-0540">Nuclease</keyword>
<dbReference type="AlphaFoldDB" id="A0A381RCW5"/>
<evidence type="ECO:0000256" key="9">
    <source>
        <dbReference type="ARBA" id="ARBA00022801"/>
    </source>
</evidence>
<dbReference type="EMBL" id="UINC01001828">
    <property type="protein sequence ID" value="SUZ89625.1"/>
    <property type="molecule type" value="Genomic_DNA"/>
</dbReference>
<dbReference type="InterPro" id="IPR022892">
    <property type="entry name" value="RNaseHI"/>
</dbReference>
<dbReference type="InterPro" id="IPR002156">
    <property type="entry name" value="RNaseH_domain"/>
</dbReference>
<keyword evidence="10" id="KW-0460">Magnesium</keyword>
<comment type="similarity">
    <text evidence="3">Belongs to the RNase H family.</text>
</comment>
<comment type="catalytic activity">
    <reaction evidence="1">
        <text>Endonucleolytic cleavage to 5'-phosphomonoester.</text>
        <dbReference type="EC" id="3.1.26.4"/>
    </reaction>
</comment>
<evidence type="ECO:0000256" key="5">
    <source>
        <dbReference type="ARBA" id="ARBA00012180"/>
    </source>
</evidence>
<sequence length="237" mass="26801">MLKEERESAFDPRNESVRPAESKIERGLVKRVTPVVPSISALPYLSRMIESHEVAIFADESCLGNQFQGRANPGGAAGMMEYWTGDRWVRRDYWTSEPDTTNQRMALRSAILGLGLLSKGPCKVQFVSDSKYLVDGMKEWVGGWKARGWTRKGGKIQNLDLWKKLDRVRNKHDIEWAWVKGHAEDPKNEYADHLATTAAKEGTSSDGLIESGFGAWLENERNRRGRYSDYLELAPPG</sequence>
<protein>
    <recommendedName>
        <fullName evidence="5">ribonuclease H</fullName>
        <ecNumber evidence="5">3.1.26.4</ecNumber>
    </recommendedName>
</protein>
<feature type="region of interest" description="Disordered" evidence="11">
    <location>
        <begin position="1"/>
        <end position="21"/>
    </location>
</feature>
<evidence type="ECO:0000259" key="12">
    <source>
        <dbReference type="PROSITE" id="PS50879"/>
    </source>
</evidence>
<evidence type="ECO:0000256" key="3">
    <source>
        <dbReference type="ARBA" id="ARBA00005300"/>
    </source>
</evidence>
<dbReference type="GO" id="GO:0043137">
    <property type="term" value="P:DNA replication, removal of RNA primer"/>
    <property type="evidence" value="ECO:0007669"/>
    <property type="project" value="TreeGrafter"/>
</dbReference>
<dbReference type="GO" id="GO:0004523">
    <property type="term" value="F:RNA-DNA hybrid ribonuclease activity"/>
    <property type="evidence" value="ECO:0007669"/>
    <property type="project" value="UniProtKB-EC"/>
</dbReference>
<evidence type="ECO:0000256" key="8">
    <source>
        <dbReference type="ARBA" id="ARBA00022759"/>
    </source>
</evidence>
<dbReference type="PANTHER" id="PTHR10642">
    <property type="entry name" value="RIBONUCLEASE H1"/>
    <property type="match status" value="1"/>
</dbReference>
<dbReference type="PROSITE" id="PS50879">
    <property type="entry name" value="RNASE_H_1"/>
    <property type="match status" value="1"/>
</dbReference>
<reference evidence="13" key="1">
    <citation type="submission" date="2018-05" db="EMBL/GenBank/DDBJ databases">
        <authorList>
            <person name="Lanie J.A."/>
            <person name="Ng W.-L."/>
            <person name="Kazmierczak K.M."/>
            <person name="Andrzejewski T.M."/>
            <person name="Davidsen T.M."/>
            <person name="Wayne K.J."/>
            <person name="Tettelin H."/>
            <person name="Glass J.I."/>
            <person name="Rusch D."/>
            <person name="Podicherti R."/>
            <person name="Tsui H.-C.T."/>
            <person name="Winkler M.E."/>
        </authorList>
    </citation>
    <scope>NUCLEOTIDE SEQUENCE</scope>
</reference>
<keyword evidence="8" id="KW-0255">Endonuclease</keyword>
<dbReference type="EC" id="3.1.26.4" evidence="5"/>
<evidence type="ECO:0000256" key="11">
    <source>
        <dbReference type="SAM" id="MobiDB-lite"/>
    </source>
</evidence>
<keyword evidence="7" id="KW-0479">Metal-binding</keyword>
<feature type="domain" description="RNase H type-1" evidence="12">
    <location>
        <begin position="50"/>
        <end position="200"/>
    </location>
</feature>
<proteinExistence type="inferred from homology"/>
<comment type="subunit">
    <text evidence="4">Monomer.</text>
</comment>
<evidence type="ECO:0000256" key="7">
    <source>
        <dbReference type="ARBA" id="ARBA00022723"/>
    </source>
</evidence>
<gene>
    <name evidence="13" type="ORF">METZ01_LOCUS42479</name>
</gene>